<keyword evidence="2" id="KW-1185">Reference proteome</keyword>
<comment type="caution">
    <text evidence="1">The sequence shown here is derived from an EMBL/GenBank/DDBJ whole genome shotgun (WGS) entry which is preliminary data.</text>
</comment>
<evidence type="ECO:0000313" key="2">
    <source>
        <dbReference type="Proteomes" id="UP000318833"/>
    </source>
</evidence>
<dbReference type="OrthoDB" id="4404538at2"/>
<gene>
    <name evidence="1" type="ORF">FOF46_30075</name>
</gene>
<dbReference type="EMBL" id="VLNR01000126">
    <property type="protein sequence ID" value="TSE03075.1"/>
    <property type="molecule type" value="Genomic_DNA"/>
</dbReference>
<protein>
    <submittedName>
        <fullName evidence="1">Uncharacterized protein</fullName>
    </submittedName>
</protein>
<dbReference type="Proteomes" id="UP000318833">
    <property type="component" value="Unassembled WGS sequence"/>
</dbReference>
<sequence length="138" mass="16654">MTEEQIRNGFEEFVGNKKYNHFVLTLYEAFPLRDRLFFWQKQLLKDFSDEFNIDPIMFENVHNIFNHCPVHNHELKNENVPIVDEGQILPEAFYKREKDFFPMANINAPRDLERFSYPKSVDVVYCQKCREVVKNMTK</sequence>
<evidence type="ECO:0000313" key="1">
    <source>
        <dbReference type="EMBL" id="TSE03075.1"/>
    </source>
</evidence>
<dbReference type="AlphaFoldDB" id="A0A554VAG2"/>
<accession>A0A554VAG2</accession>
<name>A0A554VAG2_9FLAO</name>
<dbReference type="RefSeq" id="WP_143919124.1">
    <property type="nucleotide sequence ID" value="NZ_CANMXV010000110.1"/>
</dbReference>
<reference evidence="1 2" key="1">
    <citation type="submission" date="2019-07" db="EMBL/GenBank/DDBJ databases">
        <title>The draft genome sequence of Aquimarina algiphila M91.</title>
        <authorList>
            <person name="Meng X."/>
        </authorList>
    </citation>
    <scope>NUCLEOTIDE SEQUENCE [LARGE SCALE GENOMIC DNA]</scope>
    <source>
        <strain evidence="1 2">M91</strain>
    </source>
</reference>
<proteinExistence type="predicted"/>
<organism evidence="1 2">
    <name type="scientific">Aquimarina algiphila</name>
    <dbReference type="NCBI Taxonomy" id="2047982"/>
    <lineage>
        <taxon>Bacteria</taxon>
        <taxon>Pseudomonadati</taxon>
        <taxon>Bacteroidota</taxon>
        <taxon>Flavobacteriia</taxon>
        <taxon>Flavobacteriales</taxon>
        <taxon>Flavobacteriaceae</taxon>
        <taxon>Aquimarina</taxon>
    </lineage>
</organism>